<feature type="transmembrane region" description="Helical" evidence="14">
    <location>
        <begin position="886"/>
        <end position="906"/>
    </location>
</feature>
<dbReference type="InterPro" id="IPR003593">
    <property type="entry name" value="AAA+_ATPase"/>
</dbReference>
<reference evidence="17" key="3">
    <citation type="submission" date="2025-09" db="UniProtKB">
        <authorList>
            <consortium name="Ensembl"/>
        </authorList>
    </citation>
    <scope>IDENTIFICATION</scope>
</reference>
<dbReference type="InterPro" id="IPR039421">
    <property type="entry name" value="Type_1_exporter"/>
</dbReference>
<dbReference type="Pfam" id="PF00005">
    <property type="entry name" value="ABC_tran"/>
    <property type="match status" value="2"/>
</dbReference>
<dbReference type="InterPro" id="IPR027417">
    <property type="entry name" value="P-loop_NTPase"/>
</dbReference>
<name>H3BY26_TETNG</name>
<evidence type="ECO:0000256" key="5">
    <source>
        <dbReference type="ARBA" id="ARBA00022692"/>
    </source>
</evidence>
<evidence type="ECO:0000313" key="17">
    <source>
        <dbReference type="Ensembl" id="ENSTNIP00000000891.1"/>
    </source>
</evidence>
<dbReference type="FunFam" id="3.40.50.300:FF:000479">
    <property type="entry name" value="Multidrug resistance protein 1A"/>
    <property type="match status" value="1"/>
</dbReference>
<keyword evidence="7" id="KW-0547">Nucleotide-binding</keyword>
<dbReference type="Pfam" id="PF00664">
    <property type="entry name" value="ABC_membrane"/>
    <property type="match status" value="3"/>
</dbReference>
<evidence type="ECO:0000256" key="10">
    <source>
        <dbReference type="ARBA" id="ARBA00022989"/>
    </source>
</evidence>
<keyword evidence="12" id="KW-0325">Glycoprotein</keyword>
<feature type="transmembrane region" description="Helical" evidence="14">
    <location>
        <begin position="918"/>
        <end position="937"/>
    </location>
</feature>
<dbReference type="Gene3D" id="3.40.50.300">
    <property type="entry name" value="P-loop containing nucleotide triphosphate hydrolases"/>
    <property type="match status" value="2"/>
</dbReference>
<feature type="transmembrane region" description="Helical" evidence="14">
    <location>
        <begin position="148"/>
        <end position="166"/>
    </location>
</feature>
<evidence type="ECO:0000256" key="1">
    <source>
        <dbReference type="ARBA" id="ARBA00004141"/>
    </source>
</evidence>
<dbReference type="SMART" id="SM00382">
    <property type="entry name" value="AAA"/>
    <property type="match status" value="2"/>
</dbReference>
<dbReference type="CDD" id="cd18578">
    <property type="entry name" value="ABC_6TM_Pgp_ABCB1_D2_like"/>
    <property type="match status" value="1"/>
</dbReference>
<dbReference type="AlphaFoldDB" id="H3BY26"/>
<dbReference type="InterPro" id="IPR011527">
    <property type="entry name" value="ABC1_TM_dom"/>
</dbReference>
<dbReference type="InParanoid" id="H3BY26"/>
<evidence type="ECO:0000256" key="14">
    <source>
        <dbReference type="SAM" id="Phobius"/>
    </source>
</evidence>
<evidence type="ECO:0000256" key="9">
    <source>
        <dbReference type="ARBA" id="ARBA00022967"/>
    </source>
</evidence>
<protein>
    <submittedName>
        <fullName evidence="17">ATP-binding cassette, sub-family B (MDR/TAP), member 4</fullName>
    </submittedName>
</protein>
<keyword evidence="3" id="KW-0813">Transport</keyword>
<feature type="domain" description="ABC transporter" evidence="15">
    <location>
        <begin position="364"/>
        <end position="600"/>
    </location>
</feature>
<evidence type="ECO:0000256" key="11">
    <source>
        <dbReference type="ARBA" id="ARBA00023136"/>
    </source>
</evidence>
<comment type="similarity">
    <text evidence="2">Belongs to the ABC transporter superfamily. ABCB family. Multidrug resistance exporter (TC 3.A.1.201) subfamily.</text>
</comment>
<dbReference type="FunFam" id="3.40.50.300:FF:002283">
    <property type="entry name" value="p-GlycoProtein related"/>
    <property type="match status" value="1"/>
</dbReference>
<dbReference type="SUPFAM" id="SSF52540">
    <property type="entry name" value="P-loop containing nucleoside triphosphate hydrolases"/>
    <property type="match status" value="2"/>
</dbReference>
<feature type="compositionally biased region" description="Acidic residues" evidence="13">
    <location>
        <begin position="657"/>
        <end position="667"/>
    </location>
</feature>
<dbReference type="GO" id="GO:0016887">
    <property type="term" value="F:ATP hydrolysis activity"/>
    <property type="evidence" value="ECO:0007669"/>
    <property type="project" value="InterPro"/>
</dbReference>
<feature type="transmembrane region" description="Helical" evidence="14">
    <location>
        <begin position="712"/>
        <end position="735"/>
    </location>
</feature>
<keyword evidence="4" id="KW-0597">Phosphoprotein</keyword>
<dbReference type="Ensembl" id="ENSTNIT00000000709.1">
    <property type="protein sequence ID" value="ENSTNIP00000000891.1"/>
    <property type="gene ID" value="ENSTNIG00000018357.1"/>
</dbReference>
<keyword evidence="10 14" id="KW-1133">Transmembrane helix</keyword>
<dbReference type="CDD" id="cd03249">
    <property type="entry name" value="ABC_MTABC3_MDL1_MDL2"/>
    <property type="match status" value="2"/>
</dbReference>
<evidence type="ECO:0000259" key="15">
    <source>
        <dbReference type="PROSITE" id="PS50893"/>
    </source>
</evidence>
<dbReference type="OMA" id="YEMCLGQ"/>
<evidence type="ECO:0000256" key="12">
    <source>
        <dbReference type="ARBA" id="ARBA00023180"/>
    </source>
</evidence>
<feature type="transmembrane region" description="Helical" evidence="14">
    <location>
        <begin position="685"/>
        <end position="706"/>
    </location>
</feature>
<dbReference type="InterPro" id="IPR017871">
    <property type="entry name" value="ABC_transporter-like_CS"/>
</dbReference>
<evidence type="ECO:0000256" key="3">
    <source>
        <dbReference type="ARBA" id="ARBA00022448"/>
    </source>
</evidence>
<feature type="domain" description="ABC transmembrane type-1" evidence="16">
    <location>
        <begin position="1"/>
        <end position="291"/>
    </location>
</feature>
<dbReference type="GO" id="GO:0005524">
    <property type="term" value="F:ATP binding"/>
    <property type="evidence" value="ECO:0007669"/>
    <property type="project" value="UniProtKB-KW"/>
</dbReference>
<dbReference type="GO" id="GO:0005743">
    <property type="term" value="C:mitochondrial inner membrane"/>
    <property type="evidence" value="ECO:0007669"/>
    <property type="project" value="TreeGrafter"/>
</dbReference>
<reference evidence="18" key="1">
    <citation type="journal article" date="2004" name="Nature">
        <title>Genome duplication in the teleost fish Tetraodon nigroviridis reveals the early vertebrate proto-karyotype.</title>
        <authorList>
            <person name="Jaillon O."/>
            <person name="Aury J.-M."/>
            <person name="Brunet F."/>
            <person name="Petit J.-L."/>
            <person name="Stange-Thomann N."/>
            <person name="Mauceli E."/>
            <person name="Bouneau L."/>
            <person name="Fischer C."/>
            <person name="Ozouf-Costaz C."/>
            <person name="Bernot A."/>
            <person name="Nicaud S."/>
            <person name="Jaffe D."/>
            <person name="Fisher S."/>
            <person name="Lutfalla G."/>
            <person name="Dossat C."/>
            <person name="Segurens B."/>
            <person name="Dasilva C."/>
            <person name="Salanoubat M."/>
            <person name="Levy M."/>
            <person name="Boudet N."/>
            <person name="Castellano S."/>
            <person name="Anthouard V."/>
            <person name="Jubin C."/>
            <person name="Castelli V."/>
            <person name="Katinka M."/>
            <person name="Vacherie B."/>
            <person name="Biemont C."/>
            <person name="Skalli Z."/>
            <person name="Cattolico L."/>
            <person name="Poulain J."/>
            <person name="De Berardinis V."/>
            <person name="Cruaud C."/>
            <person name="Duprat S."/>
            <person name="Brottier P."/>
            <person name="Coutanceau J.-P."/>
            <person name="Gouzy J."/>
            <person name="Parra G."/>
            <person name="Lardier G."/>
            <person name="Chapple C."/>
            <person name="McKernan K.J."/>
            <person name="McEwan P."/>
            <person name="Bosak S."/>
            <person name="Kellis M."/>
            <person name="Volff J.-N."/>
            <person name="Guigo R."/>
            <person name="Zody M.C."/>
            <person name="Mesirov J."/>
            <person name="Lindblad-Toh K."/>
            <person name="Birren B."/>
            <person name="Nusbaum C."/>
            <person name="Kahn D."/>
            <person name="Robinson-Rechavi M."/>
            <person name="Laudet V."/>
            <person name="Schachter V."/>
            <person name="Quetier F."/>
            <person name="Saurin W."/>
            <person name="Scarpelli C."/>
            <person name="Wincker P."/>
            <person name="Lander E.S."/>
            <person name="Weissenbach J."/>
            <person name="Roest Crollius H."/>
        </authorList>
    </citation>
    <scope>NUCLEOTIDE SEQUENCE [LARGE SCALE GENOMIC DNA]</scope>
</reference>
<keyword evidence="6" id="KW-0677">Repeat</keyword>
<comment type="subcellular location">
    <subcellularLocation>
        <location evidence="1">Membrane</location>
        <topology evidence="1">Multi-pass membrane protein</topology>
    </subcellularLocation>
</comment>
<dbReference type="GeneTree" id="ENSGT00940000159418"/>
<dbReference type="PROSITE" id="PS00211">
    <property type="entry name" value="ABC_TRANSPORTER_1"/>
    <property type="match status" value="2"/>
</dbReference>
<proteinExistence type="inferred from homology"/>
<dbReference type="FunCoup" id="H3BY26">
    <property type="interactions" value="550"/>
</dbReference>
<evidence type="ECO:0000256" key="4">
    <source>
        <dbReference type="ARBA" id="ARBA00022553"/>
    </source>
</evidence>
<dbReference type="Proteomes" id="UP000007303">
    <property type="component" value="Unassembled WGS sequence"/>
</dbReference>
<evidence type="ECO:0000259" key="16">
    <source>
        <dbReference type="PROSITE" id="PS50929"/>
    </source>
</evidence>
<dbReference type="CDD" id="cd18577">
    <property type="entry name" value="ABC_6TM_Pgp_ABCB1_D1_like"/>
    <property type="match status" value="1"/>
</dbReference>
<dbReference type="STRING" id="99883.ENSTNIP00000000891"/>
<dbReference type="InterPro" id="IPR003439">
    <property type="entry name" value="ABC_transporter-like_ATP-bd"/>
</dbReference>
<organism evidence="17 18">
    <name type="scientific">Tetraodon nigroviridis</name>
    <name type="common">Spotted green pufferfish</name>
    <name type="synonym">Chelonodon nigroviridis</name>
    <dbReference type="NCBI Taxonomy" id="99883"/>
    <lineage>
        <taxon>Eukaryota</taxon>
        <taxon>Metazoa</taxon>
        <taxon>Chordata</taxon>
        <taxon>Craniata</taxon>
        <taxon>Vertebrata</taxon>
        <taxon>Euteleostomi</taxon>
        <taxon>Actinopterygii</taxon>
        <taxon>Neopterygii</taxon>
        <taxon>Teleostei</taxon>
        <taxon>Neoteleostei</taxon>
        <taxon>Acanthomorphata</taxon>
        <taxon>Eupercaria</taxon>
        <taxon>Tetraodontiformes</taxon>
        <taxon>Tetradontoidea</taxon>
        <taxon>Tetraodontidae</taxon>
        <taxon>Tetraodon</taxon>
    </lineage>
</organism>
<accession>H3BY26</accession>
<evidence type="ECO:0000256" key="6">
    <source>
        <dbReference type="ARBA" id="ARBA00022737"/>
    </source>
</evidence>
<feature type="domain" description="ABC transporter" evidence="15">
    <location>
        <begin position="984"/>
        <end position="1251"/>
    </location>
</feature>
<feature type="region of interest" description="Disordered" evidence="13">
    <location>
        <begin position="636"/>
        <end position="667"/>
    </location>
</feature>
<keyword evidence="11 14" id="KW-0472">Membrane</keyword>
<reference evidence="17" key="2">
    <citation type="submission" date="2025-08" db="UniProtKB">
        <authorList>
            <consortium name="Ensembl"/>
        </authorList>
    </citation>
    <scope>IDENTIFICATION</scope>
</reference>
<keyword evidence="8" id="KW-0067">ATP-binding</keyword>
<dbReference type="GO" id="GO:0015421">
    <property type="term" value="F:ABC-type oligopeptide transporter activity"/>
    <property type="evidence" value="ECO:0007669"/>
    <property type="project" value="TreeGrafter"/>
</dbReference>
<dbReference type="PROSITE" id="PS50929">
    <property type="entry name" value="ABC_TM1F"/>
    <property type="match status" value="2"/>
</dbReference>
<feature type="transmembrane region" description="Helical" evidence="14">
    <location>
        <begin position="251"/>
        <end position="276"/>
    </location>
</feature>
<feature type="transmembrane region" description="Helical" evidence="14">
    <location>
        <begin position="172"/>
        <end position="190"/>
    </location>
</feature>
<dbReference type="PROSITE" id="PS50893">
    <property type="entry name" value="ABC_TRANSPORTER_2"/>
    <property type="match status" value="2"/>
</dbReference>
<dbReference type="GO" id="GO:0090374">
    <property type="term" value="P:oligopeptide export from mitochondrion"/>
    <property type="evidence" value="ECO:0007669"/>
    <property type="project" value="TreeGrafter"/>
</dbReference>
<feature type="transmembrane region" description="Helical" evidence="14">
    <location>
        <begin position="53"/>
        <end position="75"/>
    </location>
</feature>
<dbReference type="Gene3D" id="1.20.1560.10">
    <property type="entry name" value="ABC transporter type 1, transmembrane domain"/>
    <property type="match status" value="1"/>
</dbReference>
<evidence type="ECO:0000256" key="7">
    <source>
        <dbReference type="ARBA" id="ARBA00022741"/>
    </source>
</evidence>
<evidence type="ECO:0000256" key="8">
    <source>
        <dbReference type="ARBA" id="ARBA00022840"/>
    </source>
</evidence>
<evidence type="ECO:0000256" key="13">
    <source>
        <dbReference type="SAM" id="MobiDB-lite"/>
    </source>
</evidence>
<evidence type="ECO:0000313" key="18">
    <source>
        <dbReference type="Proteomes" id="UP000007303"/>
    </source>
</evidence>
<dbReference type="SUPFAM" id="SSF90123">
    <property type="entry name" value="ABC transporter transmembrane region"/>
    <property type="match status" value="2"/>
</dbReference>
<feature type="domain" description="ABC transmembrane type-1" evidence="16">
    <location>
        <begin position="712"/>
        <end position="949"/>
    </location>
</feature>
<evidence type="ECO:0000256" key="2">
    <source>
        <dbReference type="ARBA" id="ARBA00007577"/>
    </source>
</evidence>
<dbReference type="PANTHER" id="PTHR43394">
    <property type="entry name" value="ATP-DEPENDENT PERMEASE MDL1, MITOCHONDRIAL"/>
    <property type="match status" value="1"/>
</dbReference>
<dbReference type="PANTHER" id="PTHR43394:SF28">
    <property type="entry name" value="ATP-BINDING CASSETTE SUBFAMILY B MEMBER 1"/>
    <property type="match status" value="1"/>
</dbReference>
<feature type="transmembrane region" description="Helical" evidence="14">
    <location>
        <begin position="296"/>
        <end position="317"/>
    </location>
</feature>
<keyword evidence="9" id="KW-1278">Translocase</keyword>
<keyword evidence="5 14" id="KW-0812">Transmembrane</keyword>
<keyword evidence="18" id="KW-1185">Reference proteome</keyword>
<sequence>MAIVNGTVNPLMCIVFGQMTDSFIQDARLTKNHNISNPRANSTLEEDMQRFSMYYSILGFVVLVVAYLQMSLWTLTAGRQVKRIRERFFHSIMQQEISWFDVNEIGELNTRLTEWGVHLTPDQDDEVVTLLPACSDVYKIQEGIGDKVGLLIQASSTFITSFIIGFVDGWKLTLVILAVSPVLGLSGALYSKLLTSFTSKEQTAYAKAGAVAEEVLSAIRTVFAFSGQNKAIKKYHKNLEDARDMGIKKGVAANAATGFTFLMIYLSYALAFWYGTTLVLNQEYTIGNLLTTNHQSVAAETVITCVFFVILYGTYILGQTSPNIQSFASARGAANLVYSIIDQKPNIDSFSEDGFKPDYIKGDIEFKNIHFSYPSRPEVQILNDMSLHVRNGQTMALVGSSGCGKSTTIQLLQRFYDPQKGSIFIDGHDIRSLNIRYLREMIGVVSQEPILFATTIAENIRYGRLDVTQEEIERATKESNAYDFIMSLPDKFETLVGDRGTQLSGGQKQRIAIARALVRNPKILLLDEATSALDAESETIVQAALDKVRLGRTTIVIAHRLSTIRNADIIAGFSKGEIVELGTHSQLMEKQGVYHGLVTMQIFQQMEDQEVSDSELSAAERSQLIKSFSQSSLHRRRSTRGSSFVSEGTKEERETFECDQDNSEEDEKAPPVSFFKVMRFNISEWPYILVGTICAVITGAMQPVFSIIFTEIIVFLGGFQGFCFSKSGEILTLNLRLKAFTSMMRQDLSWYDNPKNTVGALTTRLSADAAQVQGGQAAGVRLAVITQNMANLGTGIIISFVYGWELTLLILVVVPILAVAGAAEVKLLTGHAAEDKKELEKAGKIATEAMVNIRTVVSLAREPTFEALYIENLSVPYKNSRKKANIYGLTYSFCQAMIFFVYAASFRFGAWLIEAGRMTMEGVFLVVMTILYGAMAVGEANTYAPNYAKAKLAASHLMMLIYRKPLVDNLSEEGASPEKYDGNVLFEHVKFNYPSRPDVPILQGLNLKVQKGETLALVGSSGCGKSTTIQLLERFYDPREGRVLLDSVDTKELNIRWLRSQMGIVSQEPVLFDCSLAENIAYGDNSRSVAMDEIVAAAKAANIHSFIDGLPQVTKKDGSLVVHEAVRHHVRRITSSSLLEQKYDTQAGDKGTQLSGGQKQRIAIARAIIRNPKLLLLDEATSALDTESEKVVQEALDQARKGRTCIVVAHRLSTIQNADCIAVFQGGVVVEKGTHQQLIAKKGVYHMLVTKQMGHNAE</sequence>
<feature type="transmembrane region" description="Helical" evidence="14">
    <location>
        <begin position="796"/>
        <end position="820"/>
    </location>
</feature>
<dbReference type="InterPro" id="IPR036640">
    <property type="entry name" value="ABC1_TM_sf"/>
</dbReference>